<name>A0ABU9CJ00_9BURK</name>
<evidence type="ECO:0000313" key="2">
    <source>
        <dbReference type="EMBL" id="MEK8051741.1"/>
    </source>
</evidence>
<dbReference type="EMBL" id="JBBUTH010000008">
    <property type="protein sequence ID" value="MEK8051741.1"/>
    <property type="molecule type" value="Genomic_DNA"/>
</dbReference>
<feature type="signal peptide" evidence="1">
    <location>
        <begin position="1"/>
        <end position="25"/>
    </location>
</feature>
<keyword evidence="1" id="KW-0732">Signal</keyword>
<protein>
    <recommendedName>
        <fullName evidence="4">DUF4148 domain-containing protein</fullName>
    </recommendedName>
</protein>
<sequence length="129" mass="12717">MTVRSTLLTVATAAVALLGAATCQAAPAGEWYPAGEGEVIQRTQPVRSTLTRAQVTAQVEAAQRAHTLAAAGELSTVPAAAPAPTALARAEVKRSTVAAARAGQLASAGEGLAEAHAVAPRAKAAAAGQ</sequence>
<keyword evidence="3" id="KW-1185">Reference proteome</keyword>
<organism evidence="2 3">
    <name type="scientific">Pseudaquabacterium inlustre</name>
    <dbReference type="NCBI Taxonomy" id="2984192"/>
    <lineage>
        <taxon>Bacteria</taxon>
        <taxon>Pseudomonadati</taxon>
        <taxon>Pseudomonadota</taxon>
        <taxon>Betaproteobacteria</taxon>
        <taxon>Burkholderiales</taxon>
        <taxon>Sphaerotilaceae</taxon>
        <taxon>Pseudaquabacterium</taxon>
    </lineage>
</organism>
<evidence type="ECO:0000256" key="1">
    <source>
        <dbReference type="SAM" id="SignalP"/>
    </source>
</evidence>
<comment type="caution">
    <text evidence="2">The sequence shown here is derived from an EMBL/GenBank/DDBJ whole genome shotgun (WGS) entry which is preliminary data.</text>
</comment>
<accession>A0ABU9CJ00</accession>
<reference evidence="2 3" key="1">
    <citation type="submission" date="2024-04" db="EMBL/GenBank/DDBJ databases">
        <title>Novel species of the genus Ideonella isolated from streams.</title>
        <authorList>
            <person name="Lu H."/>
        </authorList>
    </citation>
    <scope>NUCLEOTIDE SEQUENCE [LARGE SCALE GENOMIC DNA]</scope>
    <source>
        <strain evidence="2 3">DXS22W</strain>
    </source>
</reference>
<dbReference type="RefSeq" id="WP_341411439.1">
    <property type="nucleotide sequence ID" value="NZ_JBBUTH010000008.1"/>
</dbReference>
<gene>
    <name evidence="2" type="ORF">AACH10_15935</name>
</gene>
<dbReference type="Proteomes" id="UP001365405">
    <property type="component" value="Unassembled WGS sequence"/>
</dbReference>
<evidence type="ECO:0000313" key="3">
    <source>
        <dbReference type="Proteomes" id="UP001365405"/>
    </source>
</evidence>
<proteinExistence type="predicted"/>
<feature type="chain" id="PRO_5045215930" description="DUF4148 domain-containing protein" evidence="1">
    <location>
        <begin position="26"/>
        <end position="129"/>
    </location>
</feature>
<evidence type="ECO:0008006" key="4">
    <source>
        <dbReference type="Google" id="ProtNLM"/>
    </source>
</evidence>